<name>A0A6L2M3T6_TANCI</name>
<gene>
    <name evidence="1" type="ORF">Tci_040654</name>
</gene>
<sequence length="254" mass="28705">MDGLVAMLENDPWFIRNNLFILKKWHPDENLLKEDVSTILIWVKLHGIPVMAFNDDGLSVIPTKLGTPLMLDFYTSDMCMQSWGNLMCACCKVVVHVYEECSKNIGADATKNLKKTSQTPKGILIGQKMGFKPKQVFQPVSKKSTANTSEKNMNKYSESTQEVSKSKPFEVLTLVDNDVNFDDDGNLLFPTGIVESDSEVKVVFDETVNLRILPIGKDESDKSYGTNNLLKQWRDSYSDNHDYDPYDDDIVGQT</sequence>
<evidence type="ECO:0000313" key="1">
    <source>
        <dbReference type="EMBL" id="GEU68676.1"/>
    </source>
</evidence>
<dbReference type="EMBL" id="BKCJ010005795">
    <property type="protein sequence ID" value="GEU68676.1"/>
    <property type="molecule type" value="Genomic_DNA"/>
</dbReference>
<proteinExistence type="predicted"/>
<dbReference type="PANTHER" id="PTHR31286">
    <property type="entry name" value="GLYCINE-RICH CELL WALL STRUCTURAL PROTEIN 1.8-LIKE"/>
    <property type="match status" value="1"/>
</dbReference>
<comment type="caution">
    <text evidence="1">The sequence shown here is derived from an EMBL/GenBank/DDBJ whole genome shotgun (WGS) entry which is preliminary data.</text>
</comment>
<organism evidence="1">
    <name type="scientific">Tanacetum cinerariifolium</name>
    <name type="common">Dalmatian daisy</name>
    <name type="synonym">Chrysanthemum cinerariifolium</name>
    <dbReference type="NCBI Taxonomy" id="118510"/>
    <lineage>
        <taxon>Eukaryota</taxon>
        <taxon>Viridiplantae</taxon>
        <taxon>Streptophyta</taxon>
        <taxon>Embryophyta</taxon>
        <taxon>Tracheophyta</taxon>
        <taxon>Spermatophyta</taxon>
        <taxon>Magnoliopsida</taxon>
        <taxon>eudicotyledons</taxon>
        <taxon>Gunneridae</taxon>
        <taxon>Pentapetalae</taxon>
        <taxon>asterids</taxon>
        <taxon>campanulids</taxon>
        <taxon>Asterales</taxon>
        <taxon>Asteraceae</taxon>
        <taxon>Asteroideae</taxon>
        <taxon>Anthemideae</taxon>
        <taxon>Anthemidinae</taxon>
        <taxon>Tanacetum</taxon>
    </lineage>
</organism>
<dbReference type="AlphaFoldDB" id="A0A6L2M3T6"/>
<dbReference type="PANTHER" id="PTHR31286:SF99">
    <property type="entry name" value="DUF4283 DOMAIN-CONTAINING PROTEIN"/>
    <property type="match status" value="1"/>
</dbReference>
<protein>
    <submittedName>
        <fullName evidence="1">Uncharacterized protein</fullName>
    </submittedName>
</protein>
<accession>A0A6L2M3T6</accession>
<dbReference type="InterPro" id="IPR040256">
    <property type="entry name" value="At4g02000-like"/>
</dbReference>
<reference evidence="1" key="1">
    <citation type="journal article" date="2019" name="Sci. Rep.">
        <title>Draft genome of Tanacetum cinerariifolium, the natural source of mosquito coil.</title>
        <authorList>
            <person name="Yamashiro T."/>
            <person name="Shiraishi A."/>
            <person name="Satake H."/>
            <person name="Nakayama K."/>
        </authorList>
    </citation>
    <scope>NUCLEOTIDE SEQUENCE</scope>
</reference>